<name>A0A3D8REA4_9EURO</name>
<evidence type="ECO:0000313" key="5">
    <source>
        <dbReference type="EMBL" id="RDW72385.1"/>
    </source>
</evidence>
<dbReference type="SMART" id="SM00257">
    <property type="entry name" value="LysM"/>
    <property type="match status" value="2"/>
</dbReference>
<dbReference type="RefSeq" id="XP_026601605.1">
    <property type="nucleotide sequence ID" value="XM_026749573.1"/>
</dbReference>
<gene>
    <name evidence="5" type="ORF">DSM5745_07557</name>
</gene>
<reference evidence="5 6" key="1">
    <citation type="journal article" date="2018" name="IMA Fungus">
        <title>IMA Genome-F 9: Draft genome sequence of Annulohypoxylon stygium, Aspergillus mulundensis, Berkeleyomyces basicola (syn. Thielaviopsis basicola), Ceratocystis smalleyi, two Cercospora beticola strains, Coleophoma cylindrospora, Fusarium fracticaudum, Phialophora cf. hyalina, and Morchella septimelata.</title>
        <authorList>
            <person name="Wingfield B.D."/>
            <person name="Bills G.F."/>
            <person name="Dong Y."/>
            <person name="Huang W."/>
            <person name="Nel W.J."/>
            <person name="Swalarsk-Parry B.S."/>
            <person name="Vaghefi N."/>
            <person name="Wilken P.M."/>
            <person name="An Z."/>
            <person name="de Beer Z.W."/>
            <person name="De Vos L."/>
            <person name="Chen L."/>
            <person name="Duong T.A."/>
            <person name="Gao Y."/>
            <person name="Hammerbacher A."/>
            <person name="Kikkert J.R."/>
            <person name="Li Y."/>
            <person name="Li H."/>
            <person name="Li K."/>
            <person name="Li Q."/>
            <person name="Liu X."/>
            <person name="Ma X."/>
            <person name="Naidoo K."/>
            <person name="Pethybridge S.J."/>
            <person name="Sun J."/>
            <person name="Steenkamp E.T."/>
            <person name="van der Nest M.A."/>
            <person name="van Wyk S."/>
            <person name="Wingfield M.J."/>
            <person name="Xiong C."/>
            <person name="Yue Q."/>
            <person name="Zhang X."/>
        </authorList>
    </citation>
    <scope>NUCLEOTIDE SEQUENCE [LARGE SCALE GENOMIC DNA]</scope>
    <source>
        <strain evidence="5 6">DSM 5745</strain>
    </source>
</reference>
<dbReference type="Gene3D" id="3.10.350.10">
    <property type="entry name" value="LysM domain"/>
    <property type="match status" value="2"/>
</dbReference>
<dbReference type="PANTHER" id="PTHR34997">
    <property type="entry name" value="AM15"/>
    <property type="match status" value="1"/>
</dbReference>
<organism evidence="5 6">
    <name type="scientific">Aspergillus mulundensis</name>
    <dbReference type="NCBI Taxonomy" id="1810919"/>
    <lineage>
        <taxon>Eukaryota</taxon>
        <taxon>Fungi</taxon>
        <taxon>Dikarya</taxon>
        <taxon>Ascomycota</taxon>
        <taxon>Pezizomycotina</taxon>
        <taxon>Eurotiomycetes</taxon>
        <taxon>Eurotiomycetidae</taxon>
        <taxon>Eurotiales</taxon>
        <taxon>Aspergillaceae</taxon>
        <taxon>Aspergillus</taxon>
        <taxon>Aspergillus subgen. Nidulantes</taxon>
    </lineage>
</organism>
<feature type="domain" description="LysM" evidence="4">
    <location>
        <begin position="204"/>
        <end position="249"/>
    </location>
</feature>
<evidence type="ECO:0000259" key="4">
    <source>
        <dbReference type="PROSITE" id="PS51782"/>
    </source>
</evidence>
<dbReference type="PANTHER" id="PTHR34997:SF1">
    <property type="entry name" value="PEPTIDOGLYCAN-BINDING LYSIN DOMAIN"/>
    <property type="match status" value="1"/>
</dbReference>
<evidence type="ECO:0000313" key="6">
    <source>
        <dbReference type="Proteomes" id="UP000256690"/>
    </source>
</evidence>
<dbReference type="CDD" id="cd00118">
    <property type="entry name" value="LysM"/>
    <property type="match status" value="1"/>
</dbReference>
<evidence type="ECO:0000256" key="1">
    <source>
        <dbReference type="ARBA" id="ARBA00022669"/>
    </source>
</evidence>
<sequence length="430" mass="45656">MAFITSLVLLAAPIVAIKIWETPAELGTGIPAGCRAALTTNITCPMRLVTAPEIVSEAPINSTWLAEYCTPECRDSVQSFANLVGTRCGDTVYSFGNSTEQSGNDIALPLLWAQNMACLEDSAQGALCLPEITDHAVEACDDCTLQYLAGMLNSTYGHQIVSEGSFSSLVSSCSAAPTDYPHGTVTFPPAPTSTSNSSAPCIGTAYTAVEGDTCESIADENGVSYYRLLSDNSLDLDCETLTVGMDLCIGDACTLYTVTANDTSSCNTILADKSYTLTELLAWNPILHSDCGNMASLSGHTICISPPGSGEWDIPITVTYTEIFTTPAGDWVTAPAATQAPNTTRTDPYALQPIGTLTATANMTAYSLSVAMATACPISEEDYERGFEWELLPFDCSEVMELYCEPDPDSPAPEETTFEPSCMPSVIMGW</sequence>
<dbReference type="AlphaFoldDB" id="A0A3D8REA4"/>
<evidence type="ECO:0000256" key="2">
    <source>
        <dbReference type="ARBA" id="ARBA00023026"/>
    </source>
</evidence>
<feature type="chain" id="PRO_5017728330" description="LysM domain-containing protein" evidence="3">
    <location>
        <begin position="17"/>
        <end position="430"/>
    </location>
</feature>
<evidence type="ECO:0000256" key="3">
    <source>
        <dbReference type="SAM" id="SignalP"/>
    </source>
</evidence>
<feature type="signal peptide" evidence="3">
    <location>
        <begin position="1"/>
        <end position="16"/>
    </location>
</feature>
<keyword evidence="6" id="KW-1185">Reference proteome</keyword>
<protein>
    <recommendedName>
        <fullName evidence="4">LysM domain-containing protein</fullName>
    </recommendedName>
</protein>
<keyword evidence="1" id="KW-0147">Chitin-binding</keyword>
<dbReference type="OrthoDB" id="5985073at2759"/>
<comment type="caution">
    <text evidence="5">The sequence shown here is derived from an EMBL/GenBank/DDBJ whole genome shotgun (WGS) entry which is preliminary data.</text>
</comment>
<proteinExistence type="predicted"/>
<dbReference type="EMBL" id="PVWQ01000009">
    <property type="protein sequence ID" value="RDW72385.1"/>
    <property type="molecule type" value="Genomic_DNA"/>
</dbReference>
<dbReference type="Pfam" id="PF01476">
    <property type="entry name" value="LysM"/>
    <property type="match status" value="1"/>
</dbReference>
<dbReference type="GeneID" id="38117927"/>
<accession>A0A3D8REA4</accession>
<dbReference type="Proteomes" id="UP000256690">
    <property type="component" value="Unassembled WGS sequence"/>
</dbReference>
<keyword evidence="2" id="KW-0843">Virulence</keyword>
<dbReference type="PROSITE" id="PS51782">
    <property type="entry name" value="LYSM"/>
    <property type="match status" value="1"/>
</dbReference>
<dbReference type="SUPFAM" id="SSF54106">
    <property type="entry name" value="LysM domain"/>
    <property type="match status" value="1"/>
</dbReference>
<dbReference type="InterPro" id="IPR052210">
    <property type="entry name" value="LysM1-like"/>
</dbReference>
<dbReference type="GO" id="GO:0008061">
    <property type="term" value="F:chitin binding"/>
    <property type="evidence" value="ECO:0007669"/>
    <property type="project" value="UniProtKB-KW"/>
</dbReference>
<dbReference type="InterPro" id="IPR036779">
    <property type="entry name" value="LysM_dom_sf"/>
</dbReference>
<keyword evidence="3" id="KW-0732">Signal</keyword>
<dbReference type="STRING" id="1810919.A0A3D8REA4"/>
<dbReference type="InterPro" id="IPR018392">
    <property type="entry name" value="LysM"/>
</dbReference>